<sequence>MIASVFVLALIQAAAALPALDCPSKPTCQSTHGNLTTHSPQLYPENADFDPKRCVTYISNLFNRTVSVYDAIQNRVTEVIAIDGITDNPRLHVSGVQVDTRHDKLSIMANAGAAFDTSGADISGDNFLVQYDLRTKTIEWKINLTPTSGGLYGGFQDIEHDAAGNCYVIGTFPSSIIKVSADGRTAVAWYVEGNTNQTVHGYSGVVSYNHGRNLLVNDNEGGQIFRFDALATSGQPIHVPLQAGAEPMGFNFDASYLPTLYQGTVYLISDNELGTIVLRSRDGKWKTAEKLGVVANAYAAQGGSATATVQIASRIYVVTEFFVDQGPGHSINRTEFPLYDITDDVNRLLQY</sequence>
<accession>A0ACC1NKE2</accession>
<evidence type="ECO:0000313" key="1">
    <source>
        <dbReference type="EMBL" id="KAJ2979528.1"/>
    </source>
</evidence>
<evidence type="ECO:0000313" key="2">
    <source>
        <dbReference type="Proteomes" id="UP001143910"/>
    </source>
</evidence>
<protein>
    <submittedName>
        <fullName evidence="1">Uncharacterized protein</fullName>
    </submittedName>
</protein>
<keyword evidence="2" id="KW-1185">Reference proteome</keyword>
<organism evidence="1 2">
    <name type="scientific">Zarea fungicola</name>
    <dbReference type="NCBI Taxonomy" id="93591"/>
    <lineage>
        <taxon>Eukaryota</taxon>
        <taxon>Fungi</taxon>
        <taxon>Dikarya</taxon>
        <taxon>Ascomycota</taxon>
        <taxon>Pezizomycotina</taxon>
        <taxon>Sordariomycetes</taxon>
        <taxon>Hypocreomycetidae</taxon>
        <taxon>Hypocreales</taxon>
        <taxon>Cordycipitaceae</taxon>
        <taxon>Zarea</taxon>
    </lineage>
</organism>
<gene>
    <name evidence="1" type="ORF">NQ176_g3195</name>
</gene>
<proteinExistence type="predicted"/>
<reference evidence="1" key="1">
    <citation type="submission" date="2022-08" db="EMBL/GenBank/DDBJ databases">
        <title>Genome Sequence of Lecanicillium fungicola.</title>
        <authorList>
            <person name="Buettner E."/>
        </authorList>
    </citation>
    <scope>NUCLEOTIDE SEQUENCE</scope>
    <source>
        <strain evidence="1">Babe33</strain>
    </source>
</reference>
<dbReference type="Proteomes" id="UP001143910">
    <property type="component" value="Unassembled WGS sequence"/>
</dbReference>
<dbReference type="EMBL" id="JANJQO010000275">
    <property type="protein sequence ID" value="KAJ2979528.1"/>
    <property type="molecule type" value="Genomic_DNA"/>
</dbReference>
<comment type="caution">
    <text evidence="1">The sequence shown here is derived from an EMBL/GenBank/DDBJ whole genome shotgun (WGS) entry which is preliminary data.</text>
</comment>
<name>A0ACC1NKE2_9HYPO</name>